<evidence type="ECO:0000313" key="3">
    <source>
        <dbReference type="Proteomes" id="UP001596190"/>
    </source>
</evidence>
<evidence type="ECO:0000313" key="2">
    <source>
        <dbReference type="EMBL" id="MFC6253022.1"/>
    </source>
</evidence>
<accession>A0ABW1T694</accession>
<dbReference type="Pfam" id="PF07872">
    <property type="entry name" value="DUF1659"/>
    <property type="match status" value="1"/>
</dbReference>
<dbReference type="InterPro" id="IPR012454">
    <property type="entry name" value="DUF1659"/>
</dbReference>
<protein>
    <recommendedName>
        <fullName evidence="1">DUF1659 domain-containing protein</fullName>
    </recommendedName>
</protein>
<reference evidence="3" key="1">
    <citation type="journal article" date="2019" name="Int. J. Syst. Evol. Microbiol.">
        <title>The Global Catalogue of Microorganisms (GCM) 10K type strain sequencing project: providing services to taxonomists for standard genome sequencing and annotation.</title>
        <authorList>
            <consortium name="The Broad Institute Genomics Platform"/>
            <consortium name="The Broad Institute Genome Sequencing Center for Infectious Disease"/>
            <person name="Wu L."/>
            <person name="Ma J."/>
        </authorList>
    </citation>
    <scope>NUCLEOTIDE SEQUENCE [LARGE SCALE GENOMIC DNA]</scope>
    <source>
        <strain evidence="3">CCM 8950</strain>
    </source>
</reference>
<dbReference type="EMBL" id="JBHSSA010000001">
    <property type="protein sequence ID" value="MFC6253022.1"/>
    <property type="molecule type" value="Genomic_DNA"/>
</dbReference>
<comment type="caution">
    <text evidence="2">The sequence shown here is derived from an EMBL/GenBank/DDBJ whole genome shotgun (WGS) entry which is preliminary data.</text>
</comment>
<keyword evidence="3" id="KW-1185">Reference proteome</keyword>
<sequence>MNTTWNKTNLTLIMMDANDQKVRFSYSNIVEKPSDDQIKKFAAVLEKLTNLTFLSAALSTTDNKTQVA</sequence>
<proteinExistence type="predicted"/>
<dbReference type="Proteomes" id="UP001596190">
    <property type="component" value="Unassembled WGS sequence"/>
</dbReference>
<gene>
    <name evidence="2" type="ORF">ACFP1H_00010</name>
</gene>
<name>A0ABW1T694_9LACO</name>
<dbReference type="RefSeq" id="WP_137631803.1">
    <property type="nucleotide sequence ID" value="NZ_BJDO01000060.1"/>
</dbReference>
<evidence type="ECO:0000259" key="1">
    <source>
        <dbReference type="Pfam" id="PF07872"/>
    </source>
</evidence>
<organism evidence="2 3">
    <name type="scientific">Secundilactobacillus hailunensis</name>
    <dbReference type="NCBI Taxonomy" id="2559923"/>
    <lineage>
        <taxon>Bacteria</taxon>
        <taxon>Bacillati</taxon>
        <taxon>Bacillota</taxon>
        <taxon>Bacilli</taxon>
        <taxon>Lactobacillales</taxon>
        <taxon>Lactobacillaceae</taxon>
        <taxon>Secundilactobacillus</taxon>
    </lineage>
</organism>
<feature type="domain" description="DUF1659" evidence="1">
    <location>
        <begin position="2"/>
        <end position="61"/>
    </location>
</feature>